<gene>
    <name evidence="2" type="ORF">OM076_22915</name>
</gene>
<dbReference type="EMBL" id="JAPDOD010000023">
    <property type="protein sequence ID" value="MDA0163144.1"/>
    <property type="molecule type" value="Genomic_DNA"/>
</dbReference>
<comment type="caution">
    <text evidence="2">The sequence shown here is derived from an EMBL/GenBank/DDBJ whole genome shotgun (WGS) entry which is preliminary data.</text>
</comment>
<dbReference type="Proteomes" id="UP001149140">
    <property type="component" value="Unassembled WGS sequence"/>
</dbReference>
<name>A0A9X3MUV5_9ACTN</name>
<proteinExistence type="predicted"/>
<reference evidence="2" key="1">
    <citation type="submission" date="2022-10" db="EMBL/GenBank/DDBJ databases">
        <title>The WGS of Solirubrobacter ginsenosidimutans DSM 21036.</title>
        <authorList>
            <person name="Jiang Z."/>
        </authorList>
    </citation>
    <scope>NUCLEOTIDE SEQUENCE</scope>
    <source>
        <strain evidence="2">DSM 21036</strain>
    </source>
</reference>
<sequence>MPTGADNHALLQNQLAPHHIGNRTESTALLAWFLENVMREEPDQVEDAICDGGGDKGVDAIVFDEDANELFVLQSKHRKAAKPTQGDADLKSFMGVAAYFDGPVGIDRLLASSPNEELANLIARLDLRAKFETAEPTVRLVFVTNAARDSSAKDYLKAIRGKQPTIDLWDRPRLVDVARRTQRSGLLSADLTFHPVGGVIETSLASAASMALALVPATELVRLPGIENLTIFDLNVRLGLGNTKINRELRATIKSADEHASFPAYHNGLTLLTDRLIVDDEGVNLEGVGVVNGCQSLLSLWRERDSITPALNIVVKVVETGGRAALADRITYRSNNQNPVNTRDLRSNDRVQRDLQQQIKDKFGDDLFYDIRRGQPTDGAEAVLDNQLAAQMLLAVWLKEPWAAVRKLKLFDQDYHRIFKRATAENLFLAYLLNRAVENARGDLRAELQTSFASVRFTLAYLAAVVIRQSEVGELLFESPERWLPGKTKEITEQLKFYVSYVVDEMNFYVADREEARQSDPDAAPFDPKTIFKASTGVRPLERQVVQAVKALARRPNSDILFTLKPGPAPRQRLRERG</sequence>
<keyword evidence="3" id="KW-1185">Reference proteome</keyword>
<evidence type="ECO:0000313" key="3">
    <source>
        <dbReference type="Proteomes" id="UP001149140"/>
    </source>
</evidence>
<feature type="domain" description="Abortive phage infection protein C-terminal" evidence="1">
    <location>
        <begin position="232"/>
        <end position="460"/>
    </location>
</feature>
<protein>
    <submittedName>
        <fullName evidence="2">AIPR family protein</fullName>
    </submittedName>
</protein>
<accession>A0A9X3MUV5</accession>
<dbReference type="RefSeq" id="WP_270042387.1">
    <property type="nucleotide sequence ID" value="NZ_JAPDOD010000023.1"/>
</dbReference>
<dbReference type="InterPro" id="IPR018891">
    <property type="entry name" value="AIPR_C"/>
</dbReference>
<dbReference type="AlphaFoldDB" id="A0A9X3MUV5"/>
<dbReference type="Pfam" id="PF10592">
    <property type="entry name" value="AIPR"/>
    <property type="match status" value="1"/>
</dbReference>
<organism evidence="2 3">
    <name type="scientific">Solirubrobacter ginsenosidimutans</name>
    <dbReference type="NCBI Taxonomy" id="490573"/>
    <lineage>
        <taxon>Bacteria</taxon>
        <taxon>Bacillati</taxon>
        <taxon>Actinomycetota</taxon>
        <taxon>Thermoleophilia</taxon>
        <taxon>Solirubrobacterales</taxon>
        <taxon>Solirubrobacteraceae</taxon>
        <taxon>Solirubrobacter</taxon>
    </lineage>
</organism>
<evidence type="ECO:0000259" key="1">
    <source>
        <dbReference type="Pfam" id="PF10592"/>
    </source>
</evidence>
<evidence type="ECO:0000313" key="2">
    <source>
        <dbReference type="EMBL" id="MDA0163144.1"/>
    </source>
</evidence>